<protein>
    <submittedName>
        <fullName evidence="6">Molybdate ABC transporter substrate-binding protein</fullName>
    </submittedName>
</protein>
<comment type="similarity">
    <text evidence="1">Belongs to the bacterial solute-binding protein ModA family.</text>
</comment>
<feature type="signal peptide" evidence="5">
    <location>
        <begin position="1"/>
        <end position="22"/>
    </location>
</feature>
<dbReference type="Pfam" id="PF13531">
    <property type="entry name" value="SBP_bac_11"/>
    <property type="match status" value="1"/>
</dbReference>
<dbReference type="CDD" id="cd13539">
    <property type="entry name" value="PBP2_AvModA"/>
    <property type="match status" value="1"/>
</dbReference>
<evidence type="ECO:0000313" key="7">
    <source>
        <dbReference type="Proteomes" id="UP000483379"/>
    </source>
</evidence>
<feature type="chain" id="PRO_5026983556" evidence="5">
    <location>
        <begin position="23"/>
        <end position="246"/>
    </location>
</feature>
<gene>
    <name evidence="6" type="primary">modA</name>
    <name evidence="6" type="ORF">G3446_13665</name>
</gene>
<evidence type="ECO:0000256" key="5">
    <source>
        <dbReference type="SAM" id="SignalP"/>
    </source>
</evidence>
<dbReference type="InterPro" id="IPR044084">
    <property type="entry name" value="AvModA-like_subst-bd"/>
</dbReference>
<evidence type="ECO:0000256" key="2">
    <source>
        <dbReference type="ARBA" id="ARBA00022723"/>
    </source>
</evidence>
<accession>A0A6M0K3M2</accession>
<dbReference type="InterPro" id="IPR005950">
    <property type="entry name" value="ModA"/>
</dbReference>
<keyword evidence="2 4" id="KW-0479">Metal-binding</keyword>
<keyword evidence="7" id="KW-1185">Reference proteome</keyword>
<dbReference type="GO" id="GO:0015689">
    <property type="term" value="P:molybdate ion transport"/>
    <property type="evidence" value="ECO:0007669"/>
    <property type="project" value="InterPro"/>
</dbReference>
<evidence type="ECO:0000256" key="1">
    <source>
        <dbReference type="ARBA" id="ARBA00009175"/>
    </source>
</evidence>
<dbReference type="PANTHER" id="PTHR30632">
    <property type="entry name" value="MOLYBDATE-BINDING PERIPLASMIC PROTEIN"/>
    <property type="match status" value="1"/>
</dbReference>
<dbReference type="InterPro" id="IPR050682">
    <property type="entry name" value="ModA/WtpA"/>
</dbReference>
<comment type="caution">
    <text evidence="6">The sequence shown here is derived from an EMBL/GenBank/DDBJ whole genome shotgun (WGS) entry which is preliminary data.</text>
</comment>
<dbReference type="AlphaFoldDB" id="A0A6M0K3M2"/>
<dbReference type="GO" id="GO:0046872">
    <property type="term" value="F:metal ion binding"/>
    <property type="evidence" value="ECO:0007669"/>
    <property type="project" value="UniProtKB-KW"/>
</dbReference>
<keyword evidence="3 5" id="KW-0732">Signal</keyword>
<proteinExistence type="inferred from homology"/>
<dbReference type="NCBIfam" id="TIGR01256">
    <property type="entry name" value="modA"/>
    <property type="match status" value="1"/>
</dbReference>
<evidence type="ECO:0000256" key="3">
    <source>
        <dbReference type="ARBA" id="ARBA00022729"/>
    </source>
</evidence>
<feature type="binding site" evidence="4">
    <location>
        <position position="165"/>
    </location>
    <ligand>
        <name>molybdate</name>
        <dbReference type="ChEBI" id="CHEBI:36264"/>
    </ligand>
</feature>
<dbReference type="SUPFAM" id="SSF53850">
    <property type="entry name" value="Periplasmic binding protein-like II"/>
    <property type="match status" value="1"/>
</dbReference>
<dbReference type="EMBL" id="JAAIJQ010000038">
    <property type="protein sequence ID" value="NEV62925.1"/>
    <property type="molecule type" value="Genomic_DNA"/>
</dbReference>
<dbReference type="Gene3D" id="3.40.190.10">
    <property type="entry name" value="Periplasmic binding protein-like II"/>
    <property type="match status" value="2"/>
</dbReference>
<reference evidence="6 7" key="1">
    <citation type="submission" date="2020-02" db="EMBL/GenBank/DDBJ databases">
        <title>Genome sequences of Thiorhodococcus mannitoliphagus and Thiorhodococcus minor, purple sulfur photosynthetic bacteria in the gammaproteobacterial family, Chromatiaceae.</title>
        <authorList>
            <person name="Aviles F.A."/>
            <person name="Meyer T.E."/>
            <person name="Kyndt J.A."/>
        </authorList>
    </citation>
    <scope>NUCLEOTIDE SEQUENCE [LARGE SCALE GENOMIC DNA]</scope>
    <source>
        <strain evidence="6 7">DSM 11518</strain>
    </source>
</reference>
<feature type="binding site" evidence="4">
    <location>
        <position position="59"/>
    </location>
    <ligand>
        <name>molybdate</name>
        <dbReference type="ChEBI" id="CHEBI:36264"/>
    </ligand>
</feature>
<evidence type="ECO:0000313" key="6">
    <source>
        <dbReference type="EMBL" id="NEV62925.1"/>
    </source>
</evidence>
<dbReference type="Proteomes" id="UP000483379">
    <property type="component" value="Unassembled WGS sequence"/>
</dbReference>
<keyword evidence="4" id="KW-0500">Molybdenum</keyword>
<evidence type="ECO:0000256" key="4">
    <source>
        <dbReference type="PIRSR" id="PIRSR004846-1"/>
    </source>
</evidence>
<organism evidence="6 7">
    <name type="scientific">Thiorhodococcus minor</name>
    <dbReference type="NCBI Taxonomy" id="57489"/>
    <lineage>
        <taxon>Bacteria</taxon>
        <taxon>Pseudomonadati</taxon>
        <taxon>Pseudomonadota</taxon>
        <taxon>Gammaproteobacteria</taxon>
        <taxon>Chromatiales</taxon>
        <taxon>Chromatiaceae</taxon>
        <taxon>Thiorhodococcus</taxon>
    </lineage>
</organism>
<dbReference type="PANTHER" id="PTHR30632:SF14">
    <property type="entry name" value="TUNGSTATE_MOLYBDATE_CHROMATE-BINDING PROTEIN MODA"/>
    <property type="match status" value="1"/>
</dbReference>
<dbReference type="PIRSF" id="PIRSF004846">
    <property type="entry name" value="ModA"/>
    <property type="match status" value="1"/>
</dbReference>
<dbReference type="GO" id="GO:0030973">
    <property type="term" value="F:molybdate ion binding"/>
    <property type="evidence" value="ECO:0007669"/>
    <property type="project" value="InterPro"/>
</dbReference>
<sequence>MQSFKPILALLLLSSASAGVLADQVKVAVAANFTAAMKEIAQDFEKATGHSTQISFGSTGKLYTQIHNGAPFEVFLAADQKRPQRLVAEGKATDAFTYAIGKLVLWSADPEMVTDGGKALSRGDFDKLAIANPKTAPYGAAAVEVMKALAVDAMLGPKLVQGDNIAQTYQFVATKNAALGFVAKAQIALDASGSSWDVPQDLYSPIRQDAVRLEKGEDSPAAAALIDYLKSDAAKAVIEKYGYGVD</sequence>
<dbReference type="RefSeq" id="WP_164453391.1">
    <property type="nucleotide sequence ID" value="NZ_JAAIJQ010000038.1"/>
</dbReference>
<name>A0A6M0K3M2_9GAMM</name>